<proteinExistence type="inferred from homology"/>
<keyword evidence="7 11" id="KW-0274">FAD</keyword>
<dbReference type="RefSeq" id="WP_096600634.1">
    <property type="nucleotide sequence ID" value="NZ_OBEN01000001.1"/>
</dbReference>
<dbReference type="SUPFAM" id="SSF56425">
    <property type="entry name" value="Succinate dehydrogenase/fumarate reductase flavoprotein, catalytic domain"/>
    <property type="match status" value="1"/>
</dbReference>
<evidence type="ECO:0000313" key="14">
    <source>
        <dbReference type="EMBL" id="SNZ12150.1"/>
    </source>
</evidence>
<dbReference type="Proteomes" id="UP000218627">
    <property type="component" value="Unassembled WGS sequence"/>
</dbReference>
<dbReference type="SUPFAM" id="SSF51905">
    <property type="entry name" value="FAD/NAD(P)-binding domain"/>
    <property type="match status" value="1"/>
</dbReference>
<dbReference type="EMBL" id="OBEN01000001">
    <property type="protein sequence ID" value="SNZ12150.1"/>
    <property type="molecule type" value="Genomic_DNA"/>
</dbReference>
<dbReference type="GO" id="GO:0008734">
    <property type="term" value="F:L-aspartate oxidase activity"/>
    <property type="evidence" value="ECO:0007669"/>
    <property type="project" value="UniProtKB-UniRule"/>
</dbReference>
<dbReference type="InterPro" id="IPR005288">
    <property type="entry name" value="NadB"/>
</dbReference>
<dbReference type="UniPathway" id="UPA00253">
    <property type="reaction ID" value="UER00326"/>
</dbReference>
<evidence type="ECO:0000256" key="10">
    <source>
        <dbReference type="NCBIfam" id="TIGR00551"/>
    </source>
</evidence>
<organism evidence="14 15">
    <name type="scientific">Hydrogenobacter hydrogenophilus</name>
    <dbReference type="NCBI Taxonomy" id="35835"/>
    <lineage>
        <taxon>Bacteria</taxon>
        <taxon>Pseudomonadati</taxon>
        <taxon>Aquificota</taxon>
        <taxon>Aquificia</taxon>
        <taxon>Aquificales</taxon>
        <taxon>Aquificaceae</taxon>
        <taxon>Hydrogenobacter</taxon>
    </lineage>
</organism>
<dbReference type="InterPro" id="IPR027477">
    <property type="entry name" value="Succ_DH/fumarate_Rdtase_cat_sf"/>
</dbReference>
<evidence type="ECO:0000256" key="6">
    <source>
        <dbReference type="ARBA" id="ARBA00022642"/>
    </source>
</evidence>
<dbReference type="SUPFAM" id="SSF46977">
    <property type="entry name" value="Succinate dehydrogenase/fumarate reductase flavoprotein C-terminal domain"/>
    <property type="match status" value="1"/>
</dbReference>
<keyword evidence="15" id="KW-1185">Reference proteome</keyword>
<evidence type="ECO:0000256" key="5">
    <source>
        <dbReference type="ARBA" id="ARBA00022630"/>
    </source>
</evidence>
<dbReference type="OrthoDB" id="9806724at2"/>
<dbReference type="Gene3D" id="3.90.700.10">
    <property type="entry name" value="Succinate dehydrogenase/fumarate reductase flavoprotein, catalytic domain"/>
    <property type="match status" value="1"/>
</dbReference>
<evidence type="ECO:0000313" key="15">
    <source>
        <dbReference type="Proteomes" id="UP000218627"/>
    </source>
</evidence>
<sequence>MRFFLNFDTSKLPEESVDVLVCGSGIAGLTTAITLTELGIKPVILTRGRGNTYYSQGGIAACVHPQDSPFLHFIDTQRAGRGLCDEKALSVLVDEGIQRICDLERWGVSFDADTTVEGGHSFPRVLKVRDYTGRAIYSALYKKVETLGIRVITGELQEIIAEDKVQGVLYYHDGLKFLRVKALVLATGGASSMFLYTSNPVKVRGDAIGIAIRCGINIKNPEFVQFHPTVVEGTNLLISEAVRGEGALLIDDKGERFINELEPRDVVARAIYKKLKEGRKVFLDARHMGEKFYHRFPTITDFLKERGLDPTKDLIPVVPAAHYFIGGIEVDLYGRTSIAGVYAIGECACTGVHGANRLASNSLLEGVVFGYRTAYRIYHDMKFLSFSRSHFRSERKVSQRPSYQFFDLRKLMWDACGLEREEEELSQAIKTLTEWLKGYQNWDDTIENRELFDISLVALSTLKGALRRRESRGVHFRRDYPYEREELRKDSIIGIEELLEL</sequence>
<comment type="catalytic activity">
    <reaction evidence="9">
        <text>L-aspartate + O2 = iminosuccinate + H2O2</text>
        <dbReference type="Rhea" id="RHEA:25876"/>
        <dbReference type="ChEBI" id="CHEBI:15379"/>
        <dbReference type="ChEBI" id="CHEBI:16240"/>
        <dbReference type="ChEBI" id="CHEBI:29991"/>
        <dbReference type="ChEBI" id="CHEBI:77875"/>
        <dbReference type="EC" id="1.4.3.16"/>
    </reaction>
    <physiologicalReaction direction="left-to-right" evidence="9">
        <dbReference type="Rhea" id="RHEA:25877"/>
    </physiologicalReaction>
</comment>
<gene>
    <name evidence="14" type="ORF">SAMN06265353_0453</name>
</gene>
<reference evidence="15" key="1">
    <citation type="submission" date="2017-09" db="EMBL/GenBank/DDBJ databases">
        <authorList>
            <person name="Varghese N."/>
            <person name="Submissions S."/>
        </authorList>
    </citation>
    <scope>NUCLEOTIDE SEQUENCE [LARGE SCALE GENOMIC DNA]</scope>
    <source>
        <strain evidence="15">DSM 2913</strain>
    </source>
</reference>
<name>A0A285NRK6_9AQUI</name>
<dbReference type="Pfam" id="PF02910">
    <property type="entry name" value="Succ_DH_flav_C"/>
    <property type="match status" value="1"/>
</dbReference>
<accession>A0A285NRK6</accession>
<evidence type="ECO:0000256" key="3">
    <source>
        <dbReference type="ARBA" id="ARBA00008562"/>
    </source>
</evidence>
<dbReference type="InterPro" id="IPR003953">
    <property type="entry name" value="FAD-dep_OxRdtase_2_FAD-bd"/>
</dbReference>
<comment type="cofactor">
    <cofactor evidence="1 11">
        <name>FAD</name>
        <dbReference type="ChEBI" id="CHEBI:57692"/>
    </cofactor>
</comment>
<protein>
    <recommendedName>
        <fullName evidence="4 10">L-aspartate oxidase</fullName>
        <ecNumber evidence="4 10">1.4.3.16</ecNumber>
    </recommendedName>
</protein>
<dbReference type="InterPro" id="IPR015939">
    <property type="entry name" value="Fum_Rdtase/Succ_DH_flav-like_C"/>
</dbReference>
<evidence type="ECO:0000256" key="4">
    <source>
        <dbReference type="ARBA" id="ARBA00012173"/>
    </source>
</evidence>
<feature type="domain" description="Fumarate reductase/succinate dehydrogenase flavoprotein-like C-terminal" evidence="13">
    <location>
        <begin position="407"/>
        <end position="484"/>
    </location>
</feature>
<dbReference type="GO" id="GO:0034628">
    <property type="term" value="P:'de novo' NAD+ biosynthetic process from L-aspartate"/>
    <property type="evidence" value="ECO:0007669"/>
    <property type="project" value="TreeGrafter"/>
</dbReference>
<dbReference type="PRINTS" id="PR00368">
    <property type="entry name" value="FADPNR"/>
</dbReference>
<evidence type="ECO:0000256" key="11">
    <source>
        <dbReference type="RuleBase" id="RU362049"/>
    </source>
</evidence>
<comment type="similarity">
    <text evidence="3 11">Belongs to the FAD-dependent oxidoreductase 2 family. NadB subfamily.</text>
</comment>
<evidence type="ECO:0000256" key="1">
    <source>
        <dbReference type="ARBA" id="ARBA00001974"/>
    </source>
</evidence>
<comment type="pathway">
    <text evidence="2 11">Cofactor biosynthesis; NAD(+) biosynthesis; iminoaspartate from L-aspartate (oxidase route): step 1/1.</text>
</comment>
<dbReference type="InterPro" id="IPR036188">
    <property type="entry name" value="FAD/NAD-bd_sf"/>
</dbReference>
<dbReference type="FunFam" id="3.90.700.10:FF:000002">
    <property type="entry name" value="L-aspartate oxidase"/>
    <property type="match status" value="1"/>
</dbReference>
<evidence type="ECO:0000259" key="12">
    <source>
        <dbReference type="Pfam" id="PF00890"/>
    </source>
</evidence>
<evidence type="ECO:0000259" key="13">
    <source>
        <dbReference type="Pfam" id="PF02910"/>
    </source>
</evidence>
<evidence type="ECO:0000256" key="2">
    <source>
        <dbReference type="ARBA" id="ARBA00004950"/>
    </source>
</evidence>
<dbReference type="EC" id="1.4.3.16" evidence="4 10"/>
<dbReference type="PANTHER" id="PTHR42716:SF2">
    <property type="entry name" value="L-ASPARTATE OXIDASE, CHLOROPLASTIC"/>
    <property type="match status" value="1"/>
</dbReference>
<dbReference type="InterPro" id="IPR037099">
    <property type="entry name" value="Fum_R/Succ_DH_flav-like_C_sf"/>
</dbReference>
<keyword evidence="8 11" id="KW-0560">Oxidoreductase</keyword>
<dbReference type="NCBIfam" id="TIGR00551">
    <property type="entry name" value="nadB"/>
    <property type="match status" value="1"/>
</dbReference>
<keyword evidence="5 11" id="KW-0285">Flavoprotein</keyword>
<dbReference type="PANTHER" id="PTHR42716">
    <property type="entry name" value="L-ASPARTATE OXIDASE"/>
    <property type="match status" value="1"/>
</dbReference>
<dbReference type="Gene3D" id="3.50.50.60">
    <property type="entry name" value="FAD/NAD(P)-binding domain"/>
    <property type="match status" value="1"/>
</dbReference>
<evidence type="ECO:0000256" key="7">
    <source>
        <dbReference type="ARBA" id="ARBA00022827"/>
    </source>
</evidence>
<evidence type="ECO:0000256" key="9">
    <source>
        <dbReference type="ARBA" id="ARBA00048305"/>
    </source>
</evidence>
<dbReference type="Pfam" id="PF00890">
    <property type="entry name" value="FAD_binding_2"/>
    <property type="match status" value="1"/>
</dbReference>
<dbReference type="Gene3D" id="1.20.58.100">
    <property type="entry name" value="Fumarate reductase/succinate dehydrogenase flavoprotein-like, C-terminal domain"/>
    <property type="match status" value="1"/>
</dbReference>
<dbReference type="AlphaFoldDB" id="A0A285NRK6"/>
<comment type="subcellular location">
    <subcellularLocation>
        <location evidence="11">Cytoplasm</location>
    </subcellularLocation>
</comment>
<keyword evidence="6 11" id="KW-0662">Pyridine nucleotide biosynthesis</keyword>
<dbReference type="GO" id="GO:0005737">
    <property type="term" value="C:cytoplasm"/>
    <property type="evidence" value="ECO:0007669"/>
    <property type="project" value="UniProtKB-SubCell"/>
</dbReference>
<feature type="domain" description="FAD-dependent oxidoreductase 2 FAD-binding" evidence="12">
    <location>
        <begin position="18"/>
        <end position="363"/>
    </location>
</feature>
<evidence type="ECO:0000256" key="8">
    <source>
        <dbReference type="ARBA" id="ARBA00023002"/>
    </source>
</evidence>
<comment type="function">
    <text evidence="11">Catalyzes the oxidation of L-aspartate to iminoaspartate.</text>
</comment>